<evidence type="ECO:0000256" key="1">
    <source>
        <dbReference type="SAM" id="MobiDB-lite"/>
    </source>
</evidence>
<dbReference type="AlphaFoldDB" id="A0A2W4XL37"/>
<comment type="caution">
    <text evidence="2">The sequence shown here is derived from an EMBL/GenBank/DDBJ whole genome shotgun (WGS) entry which is preliminary data.</text>
</comment>
<accession>A0A2W4XL37</accession>
<protein>
    <submittedName>
        <fullName evidence="2">Uncharacterized protein</fullName>
    </submittedName>
</protein>
<feature type="region of interest" description="Disordered" evidence="1">
    <location>
        <begin position="680"/>
        <end position="702"/>
    </location>
</feature>
<sequence length="702" mass="77722">MKLNPHIVFSSLGLAFSLPLLFIPNVPAIFAGGMGTAGAGGYLAANVALAADTRKRQKEISDKTRQIDTREHELSSRFKSATADLNRQLNQAIAERDRTALSAKAHVTAIEAQRRHLLDEAKAAMGDELRREFEAEYQRRFEQSTADFSRRGDEFYHAEGELCDQIEVLQAVLAQNETYLREEFGKEVNARADNFAGRYQTLQGQLEKYGQVIQTASSEAIEDLRQKDLMIAKLQGQVELLNAPRKYRGNSQDDKTANKILEFFLKRSVAVEAEDWERKLNQLIVWLYPKDAALPQLQLLMDELQQSLGLYARPSVEIDRSCFKIVCDTDAKISIKATITEPPLSRLERAISEAIHVRIAAPSGSGKSVLLGNLVNYLTENYLSSYQLYDPKVTARKVWGNLTPTYYSTDCLPALFSLAKECLKRIDLCKVAAENDKPAPDFNPEFHIIDELEFMYGLVDIIGDSAYTSKKFATNVKAGLKVGREHKIKLLFVTQSALCSDVNLKKNDFFNTTSLFLGQTIMEALDSDLMSAVSTQKKAILRAEYKARLARGDKYTILVYEPEKPTEAWLCAAPSPGHYAALATASTANTAQNENTDLGGVDARTSEGAKSGESLAGQGVPQKSSGELNTPKNADSTPAALDGNSLEVLLRQGTHCPDCGHHSASYSQRQPNGLGNVRLKCKSDECSPNKRKPKTFSWQVSK</sequence>
<dbReference type="InterPro" id="IPR027417">
    <property type="entry name" value="P-loop_NTPase"/>
</dbReference>
<dbReference type="Proteomes" id="UP000249794">
    <property type="component" value="Unassembled WGS sequence"/>
</dbReference>
<name>A0A2W4XL37_9CYAN</name>
<reference evidence="3" key="1">
    <citation type="submission" date="2018-04" db="EMBL/GenBank/DDBJ databases">
        <authorList>
            <person name="Cornet L."/>
        </authorList>
    </citation>
    <scope>NUCLEOTIDE SEQUENCE [LARGE SCALE GENOMIC DNA]</scope>
</reference>
<dbReference type="Gene3D" id="3.40.50.300">
    <property type="entry name" value="P-loop containing nucleotide triphosphate hydrolases"/>
    <property type="match status" value="1"/>
</dbReference>
<evidence type="ECO:0000313" key="3">
    <source>
        <dbReference type="Proteomes" id="UP000249794"/>
    </source>
</evidence>
<feature type="compositionally biased region" description="Polar residues" evidence="1">
    <location>
        <begin position="621"/>
        <end position="636"/>
    </location>
</feature>
<organism evidence="2 3">
    <name type="scientific">Phormidesmis priestleyi</name>
    <dbReference type="NCBI Taxonomy" id="268141"/>
    <lineage>
        <taxon>Bacteria</taxon>
        <taxon>Bacillati</taxon>
        <taxon>Cyanobacteriota</taxon>
        <taxon>Cyanophyceae</taxon>
        <taxon>Leptolyngbyales</taxon>
        <taxon>Leptolyngbyaceae</taxon>
        <taxon>Phormidesmis</taxon>
    </lineage>
</organism>
<proteinExistence type="predicted"/>
<evidence type="ECO:0000313" key="2">
    <source>
        <dbReference type="EMBL" id="PZO58066.1"/>
    </source>
</evidence>
<reference evidence="2 3" key="2">
    <citation type="submission" date="2018-06" db="EMBL/GenBank/DDBJ databases">
        <title>Metagenomic assembly of (sub)arctic Cyanobacteria and their associated microbiome from non-axenic cultures.</title>
        <authorList>
            <person name="Baurain D."/>
        </authorList>
    </citation>
    <scope>NUCLEOTIDE SEQUENCE [LARGE SCALE GENOMIC DNA]</scope>
    <source>
        <strain evidence="2">ULC027bin1</strain>
    </source>
</reference>
<gene>
    <name evidence="2" type="ORF">DCF15_05890</name>
</gene>
<dbReference type="EMBL" id="QBMP01000039">
    <property type="protein sequence ID" value="PZO58066.1"/>
    <property type="molecule type" value="Genomic_DNA"/>
</dbReference>
<feature type="region of interest" description="Disordered" evidence="1">
    <location>
        <begin position="590"/>
        <end position="640"/>
    </location>
</feature>